<evidence type="ECO:0000313" key="3">
    <source>
        <dbReference type="Proteomes" id="UP000291151"/>
    </source>
</evidence>
<feature type="transmembrane region" description="Helical" evidence="1">
    <location>
        <begin position="66"/>
        <end position="88"/>
    </location>
</feature>
<keyword evidence="3" id="KW-1185">Reference proteome</keyword>
<organism evidence="2 3">
    <name type="scientific">Ureibacillus thermophilus</name>
    <dbReference type="NCBI Taxonomy" id="367743"/>
    <lineage>
        <taxon>Bacteria</taxon>
        <taxon>Bacillati</taxon>
        <taxon>Bacillota</taxon>
        <taxon>Bacilli</taxon>
        <taxon>Bacillales</taxon>
        <taxon>Caryophanaceae</taxon>
        <taxon>Ureibacillus</taxon>
    </lineage>
</organism>
<evidence type="ECO:0000256" key="1">
    <source>
        <dbReference type="SAM" id="Phobius"/>
    </source>
</evidence>
<keyword evidence="1" id="KW-0812">Transmembrane</keyword>
<feature type="transmembrane region" description="Helical" evidence="1">
    <location>
        <begin position="38"/>
        <end position="60"/>
    </location>
</feature>
<feature type="transmembrane region" description="Helical" evidence="1">
    <location>
        <begin position="126"/>
        <end position="147"/>
    </location>
</feature>
<feature type="transmembrane region" description="Helical" evidence="1">
    <location>
        <begin position="6"/>
        <end position="26"/>
    </location>
</feature>
<keyword evidence="1" id="KW-1133">Transmembrane helix</keyword>
<dbReference type="InterPro" id="IPR010387">
    <property type="entry name" value="QueT"/>
</dbReference>
<sequence length="162" mass="18420">MKTKFLAVSAIIAALYIAVTYTLSFLSFGDIQFRIAEIFNHLIAFNPRYMLGVVLGVFISNLFSPLGWFDLVFGVAHSLICLTTLIIISKFVKNIVYRMLMNSFVFTFMMWIIALELKLALDLPFWLSWLSTAIGEAVVLLIGIPIMKLLDKRLNFKNLIDS</sequence>
<evidence type="ECO:0000313" key="2">
    <source>
        <dbReference type="EMBL" id="QBK27112.1"/>
    </source>
</evidence>
<protein>
    <submittedName>
        <fullName evidence="2">QueT transporter family protein</fullName>
    </submittedName>
</protein>
<name>A0A4P6UYN1_9BACL</name>
<dbReference type="Gene3D" id="1.10.1760.20">
    <property type="match status" value="1"/>
</dbReference>
<gene>
    <name evidence="2" type="ORF">DKZ56_04410</name>
</gene>
<dbReference type="AlphaFoldDB" id="A0A4P6UYN1"/>
<dbReference type="PANTHER" id="PTHR40044:SF1">
    <property type="entry name" value="INTEGRAL MEMBRANE PROTEIN"/>
    <property type="match status" value="1"/>
</dbReference>
<feature type="transmembrane region" description="Helical" evidence="1">
    <location>
        <begin position="95"/>
        <end position="114"/>
    </location>
</feature>
<accession>A0A4P6UYN1</accession>
<proteinExistence type="predicted"/>
<dbReference type="Pfam" id="PF06177">
    <property type="entry name" value="QueT"/>
    <property type="match status" value="1"/>
</dbReference>
<dbReference type="Proteomes" id="UP000291151">
    <property type="component" value="Chromosome"/>
</dbReference>
<reference evidence="2 3" key="1">
    <citation type="submission" date="2019-02" db="EMBL/GenBank/DDBJ databases">
        <title>Ureibacillus thermophilus.</title>
        <authorList>
            <person name="Sunny J.S."/>
            <person name="Natarajan A."/>
            <person name="Saleena L.M."/>
        </authorList>
    </citation>
    <scope>NUCLEOTIDE SEQUENCE [LARGE SCALE GENOMIC DNA]</scope>
    <source>
        <strain evidence="2 3">LM102</strain>
    </source>
</reference>
<dbReference type="RefSeq" id="WP_208652161.1">
    <property type="nucleotide sequence ID" value="NZ_CP036528.1"/>
</dbReference>
<dbReference type="PANTHER" id="PTHR40044">
    <property type="entry name" value="INTEGRAL MEMBRANE PROTEIN-RELATED"/>
    <property type="match status" value="1"/>
</dbReference>
<keyword evidence="1" id="KW-0472">Membrane</keyword>
<dbReference type="EMBL" id="CP036528">
    <property type="protein sequence ID" value="QBK27112.1"/>
    <property type="molecule type" value="Genomic_DNA"/>
</dbReference>
<dbReference type="KEGG" id="uth:DKZ56_04410"/>
<dbReference type="PIRSF" id="PIRSF031501">
    <property type="entry name" value="QueT"/>
    <property type="match status" value="1"/>
</dbReference>